<gene>
    <name evidence="10" type="primary">metN2</name>
    <name evidence="10" type="ORF">CBLFYP62_00936</name>
</gene>
<dbReference type="PANTHER" id="PTHR43166:SF30">
    <property type="entry name" value="METHIONINE IMPORT ATP-BINDING PROTEIN METN"/>
    <property type="match status" value="1"/>
</dbReference>
<dbReference type="PROSITE" id="PS00211">
    <property type="entry name" value="ABC_TRANSPORTER_1"/>
    <property type="match status" value="1"/>
</dbReference>
<keyword evidence="3" id="KW-1003">Cell membrane</keyword>
<name>A0A6N3A3Q6_CLOBU</name>
<dbReference type="InterPro" id="IPR018449">
    <property type="entry name" value="NIL_domain"/>
</dbReference>
<reference evidence="10" key="1">
    <citation type="submission" date="2019-11" db="EMBL/GenBank/DDBJ databases">
        <authorList>
            <person name="Feng L."/>
        </authorList>
    </citation>
    <scope>NUCLEOTIDE SEQUENCE</scope>
    <source>
        <strain evidence="10">CButyricumLFYP62</strain>
    </source>
</reference>
<dbReference type="GO" id="GO:0006865">
    <property type="term" value="P:amino acid transport"/>
    <property type="evidence" value="ECO:0007669"/>
    <property type="project" value="UniProtKB-KW"/>
</dbReference>
<dbReference type="GO" id="GO:0016887">
    <property type="term" value="F:ATP hydrolysis activity"/>
    <property type="evidence" value="ECO:0007669"/>
    <property type="project" value="InterPro"/>
</dbReference>
<dbReference type="Gene3D" id="3.40.50.300">
    <property type="entry name" value="P-loop containing nucleotide triphosphate hydrolases"/>
    <property type="match status" value="1"/>
</dbReference>
<evidence type="ECO:0000256" key="6">
    <source>
        <dbReference type="ARBA" id="ARBA00022967"/>
    </source>
</evidence>
<dbReference type="GO" id="GO:0005524">
    <property type="term" value="F:ATP binding"/>
    <property type="evidence" value="ECO:0007669"/>
    <property type="project" value="UniProtKB-KW"/>
</dbReference>
<dbReference type="AlphaFoldDB" id="A0A6N3A3Q6"/>
<evidence type="ECO:0000256" key="5">
    <source>
        <dbReference type="ARBA" id="ARBA00022840"/>
    </source>
</evidence>
<dbReference type="CDD" id="cd03258">
    <property type="entry name" value="ABC_MetN_methionine_transporter"/>
    <property type="match status" value="1"/>
</dbReference>
<dbReference type="PANTHER" id="PTHR43166">
    <property type="entry name" value="AMINO ACID IMPORT ATP-BINDING PROTEIN"/>
    <property type="match status" value="1"/>
</dbReference>
<dbReference type="Pfam" id="PF09383">
    <property type="entry name" value="NIL"/>
    <property type="match status" value="1"/>
</dbReference>
<protein>
    <submittedName>
        <fullName evidence="10">Methionine import ATP-binding protein MetN 2</fullName>
        <ecNumber evidence="10">3.6.3.-</ecNumber>
    </submittedName>
</protein>
<organism evidence="10">
    <name type="scientific">Clostridium butyricum</name>
    <dbReference type="NCBI Taxonomy" id="1492"/>
    <lineage>
        <taxon>Bacteria</taxon>
        <taxon>Bacillati</taxon>
        <taxon>Bacillota</taxon>
        <taxon>Clostridia</taxon>
        <taxon>Eubacteriales</taxon>
        <taxon>Clostridiaceae</taxon>
        <taxon>Clostridium</taxon>
    </lineage>
</organism>
<dbReference type="InterPro" id="IPR050086">
    <property type="entry name" value="MetN_ABC_transporter-like"/>
</dbReference>
<evidence type="ECO:0000256" key="1">
    <source>
        <dbReference type="ARBA" id="ARBA00005417"/>
    </source>
</evidence>
<dbReference type="InterPro" id="IPR045865">
    <property type="entry name" value="ACT-like_dom_sf"/>
</dbReference>
<dbReference type="Gene3D" id="3.30.70.260">
    <property type="match status" value="1"/>
</dbReference>
<comment type="similarity">
    <text evidence="1">Belongs to the ABC transporter superfamily.</text>
</comment>
<evidence type="ECO:0000256" key="2">
    <source>
        <dbReference type="ARBA" id="ARBA00022448"/>
    </source>
</evidence>
<evidence type="ECO:0000313" key="10">
    <source>
        <dbReference type="EMBL" id="VYT86659.1"/>
    </source>
</evidence>
<dbReference type="InterPro" id="IPR017871">
    <property type="entry name" value="ABC_transporter-like_CS"/>
</dbReference>
<dbReference type="EMBL" id="CACRTU010000009">
    <property type="protein sequence ID" value="VYT86659.1"/>
    <property type="molecule type" value="Genomic_DNA"/>
</dbReference>
<dbReference type="InterPro" id="IPR041701">
    <property type="entry name" value="MetN_ABC"/>
</dbReference>
<keyword evidence="10" id="KW-0378">Hydrolase</keyword>
<dbReference type="InterPro" id="IPR003593">
    <property type="entry name" value="AAA+_ATPase"/>
</dbReference>
<dbReference type="Pfam" id="PF00005">
    <property type="entry name" value="ABC_tran"/>
    <property type="match status" value="1"/>
</dbReference>
<evidence type="ECO:0000256" key="7">
    <source>
        <dbReference type="ARBA" id="ARBA00022970"/>
    </source>
</evidence>
<dbReference type="SUPFAM" id="SSF55021">
    <property type="entry name" value="ACT-like"/>
    <property type="match status" value="1"/>
</dbReference>
<evidence type="ECO:0000256" key="8">
    <source>
        <dbReference type="ARBA" id="ARBA00023136"/>
    </source>
</evidence>
<proteinExistence type="inferred from homology"/>
<evidence type="ECO:0000256" key="3">
    <source>
        <dbReference type="ARBA" id="ARBA00022475"/>
    </source>
</evidence>
<dbReference type="EC" id="3.6.3.-" evidence="10"/>
<sequence length="346" mass="38573">MLNIKKTTEDEVLLKESAVSAYAEAAVEIKNVVKSFGNVQVIKDVSFTINQGEIYGIIGHSGAGKSTLLRCINGLESYNGGSVNVMGKEVSALNDGELRVFRKELGMIFQNFNLLQRKNVFDNVALPLEVWGYDKNTIKEKVSELLKLVGLEDKILRKPSQLSGGQKQRVAIARALALDPKILLCDEATSALDPKTTKDILQLLLKINKELGITIIIVTHQMEVIKEVCERVALLDGGEIKAEGKAEDLFLKPGKSLKKFLGEEDEENLPDTGINIKLYFPSNSSENALITRMSRELEIDFSIVWGKLEKFRDQVLGGLVININEEDKEKVLKYLEDKDILLEVLR</sequence>
<keyword evidence="2" id="KW-0813">Transport</keyword>
<keyword evidence="4" id="KW-0547">Nucleotide-binding</keyword>
<keyword evidence="5 10" id="KW-0067">ATP-binding</keyword>
<dbReference type="SMART" id="SM00382">
    <property type="entry name" value="AAA"/>
    <property type="match status" value="1"/>
</dbReference>
<evidence type="ECO:0000259" key="9">
    <source>
        <dbReference type="PROSITE" id="PS50893"/>
    </source>
</evidence>
<dbReference type="InterPro" id="IPR003439">
    <property type="entry name" value="ABC_transporter-like_ATP-bd"/>
</dbReference>
<feature type="domain" description="ABC transporter" evidence="9">
    <location>
        <begin position="27"/>
        <end position="262"/>
    </location>
</feature>
<dbReference type="FunFam" id="3.40.50.300:FF:000056">
    <property type="entry name" value="Cell division ATP-binding protein FtsE"/>
    <property type="match status" value="1"/>
</dbReference>
<keyword evidence="6" id="KW-1278">Translocase</keyword>
<keyword evidence="7" id="KW-0029">Amino-acid transport</keyword>
<keyword evidence="8" id="KW-0472">Membrane</keyword>
<dbReference type="SMART" id="SM00930">
    <property type="entry name" value="NIL"/>
    <property type="match status" value="1"/>
</dbReference>
<accession>A0A6N3A3Q6</accession>
<dbReference type="SUPFAM" id="SSF52540">
    <property type="entry name" value="P-loop containing nucleoside triphosphate hydrolases"/>
    <property type="match status" value="1"/>
</dbReference>
<dbReference type="InterPro" id="IPR027417">
    <property type="entry name" value="P-loop_NTPase"/>
</dbReference>
<dbReference type="PROSITE" id="PS50893">
    <property type="entry name" value="ABC_TRANSPORTER_2"/>
    <property type="match status" value="1"/>
</dbReference>
<evidence type="ECO:0000256" key="4">
    <source>
        <dbReference type="ARBA" id="ARBA00022741"/>
    </source>
</evidence>
<dbReference type="GO" id="GO:0005886">
    <property type="term" value="C:plasma membrane"/>
    <property type="evidence" value="ECO:0007669"/>
    <property type="project" value="UniProtKB-ARBA"/>
</dbReference>